<organism evidence="6 7">
    <name type="scientific">Pseudomonas linyingensis</name>
    <dbReference type="NCBI Taxonomy" id="915471"/>
    <lineage>
        <taxon>Bacteria</taxon>
        <taxon>Pseudomonadati</taxon>
        <taxon>Pseudomonadota</taxon>
        <taxon>Gammaproteobacteria</taxon>
        <taxon>Pseudomonadales</taxon>
        <taxon>Pseudomonadaceae</taxon>
        <taxon>Pseudomonas</taxon>
    </lineage>
</organism>
<dbReference type="EMBL" id="FNZE01000005">
    <property type="protein sequence ID" value="SEJ14174.1"/>
    <property type="molecule type" value="Genomic_DNA"/>
</dbReference>
<dbReference type="InterPro" id="IPR005471">
    <property type="entry name" value="Tscrpt_reg_IclR_N"/>
</dbReference>
<keyword evidence="1" id="KW-0805">Transcription regulation</keyword>
<keyword evidence="2" id="KW-0238">DNA-binding</keyword>
<evidence type="ECO:0000256" key="2">
    <source>
        <dbReference type="ARBA" id="ARBA00023125"/>
    </source>
</evidence>
<dbReference type="InterPro" id="IPR014757">
    <property type="entry name" value="Tscrpt_reg_IclR_C"/>
</dbReference>
<dbReference type="PROSITE" id="PS51078">
    <property type="entry name" value="ICLR_ED"/>
    <property type="match status" value="1"/>
</dbReference>
<name>A0A1H6WG42_9PSED</name>
<evidence type="ECO:0000259" key="4">
    <source>
        <dbReference type="PROSITE" id="PS51077"/>
    </source>
</evidence>
<dbReference type="GO" id="GO:0003700">
    <property type="term" value="F:DNA-binding transcription factor activity"/>
    <property type="evidence" value="ECO:0007669"/>
    <property type="project" value="TreeGrafter"/>
</dbReference>
<evidence type="ECO:0000313" key="6">
    <source>
        <dbReference type="EMBL" id="SEJ14174.1"/>
    </source>
</evidence>
<dbReference type="AlphaFoldDB" id="A0A1H6WG42"/>
<dbReference type="GO" id="GO:0003677">
    <property type="term" value="F:DNA binding"/>
    <property type="evidence" value="ECO:0007669"/>
    <property type="project" value="UniProtKB-KW"/>
</dbReference>
<dbReference type="InterPro" id="IPR036390">
    <property type="entry name" value="WH_DNA-bd_sf"/>
</dbReference>
<protein>
    <submittedName>
        <fullName evidence="6">Transcriptional regulator, IclR family</fullName>
    </submittedName>
</protein>
<evidence type="ECO:0000256" key="3">
    <source>
        <dbReference type="ARBA" id="ARBA00023163"/>
    </source>
</evidence>
<keyword evidence="7" id="KW-1185">Reference proteome</keyword>
<dbReference type="SUPFAM" id="SSF46785">
    <property type="entry name" value="Winged helix' DNA-binding domain"/>
    <property type="match status" value="1"/>
</dbReference>
<dbReference type="Gene3D" id="3.30.450.40">
    <property type="match status" value="1"/>
</dbReference>
<evidence type="ECO:0000259" key="5">
    <source>
        <dbReference type="PROSITE" id="PS51078"/>
    </source>
</evidence>
<dbReference type="InterPro" id="IPR036388">
    <property type="entry name" value="WH-like_DNA-bd_sf"/>
</dbReference>
<dbReference type="Pfam" id="PF01614">
    <property type="entry name" value="IclR_C"/>
    <property type="match status" value="1"/>
</dbReference>
<dbReference type="GO" id="GO:0045892">
    <property type="term" value="P:negative regulation of DNA-templated transcription"/>
    <property type="evidence" value="ECO:0007669"/>
    <property type="project" value="TreeGrafter"/>
</dbReference>
<dbReference type="Pfam" id="PF09339">
    <property type="entry name" value="HTH_IclR"/>
    <property type="match status" value="1"/>
</dbReference>
<dbReference type="STRING" id="915471.SAMN05216201_10536"/>
<feature type="domain" description="HTH iclR-type" evidence="4">
    <location>
        <begin position="13"/>
        <end position="75"/>
    </location>
</feature>
<evidence type="ECO:0000313" key="7">
    <source>
        <dbReference type="Proteomes" id="UP000242930"/>
    </source>
</evidence>
<dbReference type="OrthoDB" id="6811967at2"/>
<dbReference type="SMART" id="SM00346">
    <property type="entry name" value="HTH_ICLR"/>
    <property type="match status" value="1"/>
</dbReference>
<dbReference type="InterPro" id="IPR029016">
    <property type="entry name" value="GAF-like_dom_sf"/>
</dbReference>
<accession>A0A1H6WG42</accession>
<keyword evidence="3" id="KW-0804">Transcription</keyword>
<sequence length="263" mass="27980">MSEQNEEKQQRGIQSVEVAAELLEALIGFGGAVSLKDFAAAVGMSSARAFPYLVSLVRAGLAHKDEATGLYEPGLLSQELGILGLHYLNPLDEAEVVVRELAGATGHAVALSVWGALGPTVVRMEESRYSLYSEIRLGSVMSLVNSSIGRVFSAWMPQAIVEGALAQEGVRAAGRSLSAAERKRFIDGLATIRSQGMEVRQDAPMPGLSAMSAPVFGLSGEMAFALTLFDETPAMDLALDGQTAQELRRRAGELSMRLGHFGQ</sequence>
<dbReference type="PANTHER" id="PTHR30136">
    <property type="entry name" value="HELIX-TURN-HELIX TRANSCRIPTIONAL REGULATOR, ICLR FAMILY"/>
    <property type="match status" value="1"/>
</dbReference>
<dbReference type="Proteomes" id="UP000242930">
    <property type="component" value="Unassembled WGS sequence"/>
</dbReference>
<dbReference type="PROSITE" id="PS51077">
    <property type="entry name" value="HTH_ICLR"/>
    <property type="match status" value="1"/>
</dbReference>
<evidence type="ECO:0000256" key="1">
    <source>
        <dbReference type="ARBA" id="ARBA00023015"/>
    </source>
</evidence>
<reference evidence="7" key="1">
    <citation type="submission" date="2016-10" db="EMBL/GenBank/DDBJ databases">
        <authorList>
            <person name="Varghese N."/>
            <person name="Submissions S."/>
        </authorList>
    </citation>
    <scope>NUCLEOTIDE SEQUENCE [LARGE SCALE GENOMIC DNA]</scope>
    <source>
        <strain evidence="7">LMG 25967</strain>
    </source>
</reference>
<proteinExistence type="predicted"/>
<feature type="domain" description="IclR-ED" evidence="5">
    <location>
        <begin position="76"/>
        <end position="260"/>
    </location>
</feature>
<dbReference type="SUPFAM" id="SSF55781">
    <property type="entry name" value="GAF domain-like"/>
    <property type="match status" value="1"/>
</dbReference>
<dbReference type="PANTHER" id="PTHR30136:SF8">
    <property type="entry name" value="TRANSCRIPTIONAL REGULATORY PROTEIN"/>
    <property type="match status" value="1"/>
</dbReference>
<dbReference type="RefSeq" id="WP_090309290.1">
    <property type="nucleotide sequence ID" value="NZ_FNZE01000005.1"/>
</dbReference>
<dbReference type="InterPro" id="IPR050707">
    <property type="entry name" value="HTH_MetabolicPath_Reg"/>
</dbReference>
<dbReference type="Gene3D" id="1.10.10.10">
    <property type="entry name" value="Winged helix-like DNA-binding domain superfamily/Winged helix DNA-binding domain"/>
    <property type="match status" value="1"/>
</dbReference>
<gene>
    <name evidence="6" type="ORF">SAMN05216201_10536</name>
</gene>